<dbReference type="CDD" id="cd05006">
    <property type="entry name" value="SIS_GmhA"/>
    <property type="match status" value="1"/>
</dbReference>
<dbReference type="InterPro" id="IPR046348">
    <property type="entry name" value="SIS_dom_sf"/>
</dbReference>
<accession>A0ABQ5TYL1</accession>
<keyword evidence="9 10" id="KW-0119">Carbohydrate metabolism</keyword>
<feature type="binding site" evidence="10">
    <location>
        <position position="64"/>
    </location>
    <ligand>
        <name>Zn(2+)</name>
        <dbReference type="ChEBI" id="CHEBI:29105"/>
    </ligand>
</feature>
<keyword evidence="5 10" id="KW-0963">Cytoplasm</keyword>
<reference evidence="12" key="1">
    <citation type="journal article" date="2014" name="Int. J. Syst. Evol. Microbiol.">
        <title>Complete genome of a new Firmicutes species belonging to the dominant human colonic microbiota ('Ruminococcus bicirculans') reveals two chromosomes and a selective capacity to utilize plant glucans.</title>
        <authorList>
            <consortium name="NISC Comparative Sequencing Program"/>
            <person name="Wegmann U."/>
            <person name="Louis P."/>
            <person name="Goesmann A."/>
            <person name="Henrissat B."/>
            <person name="Duncan S.H."/>
            <person name="Flint H.J."/>
        </authorList>
    </citation>
    <scope>NUCLEOTIDE SEQUENCE</scope>
    <source>
        <strain evidence="12">NBRC 103408</strain>
    </source>
</reference>
<dbReference type="Pfam" id="PF13580">
    <property type="entry name" value="SIS_2"/>
    <property type="match status" value="1"/>
</dbReference>
<comment type="subunit">
    <text evidence="10">Homotetramer.</text>
</comment>
<protein>
    <recommendedName>
        <fullName evidence="10">Phosphoheptose isomerase</fullName>
        <ecNumber evidence="10">5.3.1.28</ecNumber>
    </recommendedName>
    <alternativeName>
        <fullName evidence="10">Sedoheptulose 7-phosphate isomerase</fullName>
    </alternativeName>
</protein>
<evidence type="ECO:0000313" key="13">
    <source>
        <dbReference type="Proteomes" id="UP001161409"/>
    </source>
</evidence>
<dbReference type="GO" id="GO:0016853">
    <property type="term" value="F:isomerase activity"/>
    <property type="evidence" value="ECO:0007669"/>
    <property type="project" value="UniProtKB-KW"/>
</dbReference>
<evidence type="ECO:0000256" key="4">
    <source>
        <dbReference type="ARBA" id="ARBA00009894"/>
    </source>
</evidence>
<keyword evidence="8 10" id="KW-0413">Isomerase</keyword>
<keyword evidence="13" id="KW-1185">Reference proteome</keyword>
<comment type="catalytic activity">
    <reaction evidence="1 10">
        <text>2 D-sedoheptulose 7-phosphate = D-glycero-alpha-D-manno-heptose 7-phosphate + D-glycero-beta-D-manno-heptose 7-phosphate</text>
        <dbReference type="Rhea" id="RHEA:27489"/>
        <dbReference type="ChEBI" id="CHEBI:57483"/>
        <dbReference type="ChEBI" id="CHEBI:60203"/>
        <dbReference type="ChEBI" id="CHEBI:60204"/>
        <dbReference type="EC" id="5.3.1.28"/>
    </reaction>
</comment>
<feature type="binding site" evidence="10">
    <location>
        <begin position="93"/>
        <end position="94"/>
    </location>
    <ligand>
        <name>substrate</name>
    </ligand>
</feature>
<comment type="function">
    <text evidence="2 10">Catalyzes the isomerization of sedoheptulose 7-phosphate in D-glycero-D-manno-heptose 7-phosphate.</text>
</comment>
<feature type="domain" description="SIS" evidence="11">
    <location>
        <begin position="36"/>
        <end position="192"/>
    </location>
</feature>
<comment type="miscellaneous">
    <text evidence="10">The reaction produces a racemic mixture of D-glycero-alpha-D-manno-heptose 7-phosphate and D-glycero-beta-D-manno-heptose 7-phosphate.</text>
</comment>
<comment type="subcellular location">
    <subcellularLocation>
        <location evidence="3 10">Cytoplasm</location>
    </subcellularLocation>
</comment>
<dbReference type="InterPro" id="IPR004515">
    <property type="entry name" value="Phosphoheptose_Isoase"/>
</dbReference>
<dbReference type="EC" id="5.3.1.28" evidence="10"/>
<evidence type="ECO:0000256" key="3">
    <source>
        <dbReference type="ARBA" id="ARBA00004496"/>
    </source>
</evidence>
<dbReference type="InterPro" id="IPR035461">
    <property type="entry name" value="GmhA/DiaA"/>
</dbReference>
<dbReference type="InterPro" id="IPR050099">
    <property type="entry name" value="SIS_GmhA/DiaA_subfam"/>
</dbReference>
<dbReference type="PANTHER" id="PTHR30390">
    <property type="entry name" value="SEDOHEPTULOSE 7-PHOSPHATE ISOMERASE / DNAA INITIATOR-ASSOCIATING FACTOR FOR REPLICATION INITIATION"/>
    <property type="match status" value="1"/>
</dbReference>
<feature type="binding site" evidence="10">
    <location>
        <position position="64"/>
    </location>
    <ligand>
        <name>substrate</name>
    </ligand>
</feature>
<organism evidence="12 13">
    <name type="scientific">Sneathiella chinensis</name>
    <dbReference type="NCBI Taxonomy" id="349750"/>
    <lineage>
        <taxon>Bacteria</taxon>
        <taxon>Pseudomonadati</taxon>
        <taxon>Pseudomonadota</taxon>
        <taxon>Alphaproteobacteria</taxon>
        <taxon>Sneathiellales</taxon>
        <taxon>Sneathiellaceae</taxon>
        <taxon>Sneathiella</taxon>
    </lineage>
</organism>
<comment type="similarity">
    <text evidence="4 10">Belongs to the SIS family. GmhA subfamily.</text>
</comment>
<evidence type="ECO:0000256" key="8">
    <source>
        <dbReference type="ARBA" id="ARBA00023235"/>
    </source>
</evidence>
<proteinExistence type="inferred from homology"/>
<feature type="binding site" evidence="10">
    <location>
        <position position="124"/>
    </location>
    <ligand>
        <name>substrate</name>
    </ligand>
</feature>
<evidence type="ECO:0000256" key="6">
    <source>
        <dbReference type="ARBA" id="ARBA00022723"/>
    </source>
</evidence>
<dbReference type="Gene3D" id="3.40.50.10490">
    <property type="entry name" value="Glucose-6-phosphate isomerase like protein, domain 1"/>
    <property type="match status" value="1"/>
</dbReference>
<feature type="binding site" evidence="10">
    <location>
        <begin position="51"/>
        <end position="53"/>
    </location>
    <ligand>
        <name>substrate</name>
    </ligand>
</feature>
<evidence type="ECO:0000256" key="5">
    <source>
        <dbReference type="ARBA" id="ARBA00022490"/>
    </source>
</evidence>
<dbReference type="Proteomes" id="UP001161409">
    <property type="component" value="Unassembled WGS sequence"/>
</dbReference>
<feature type="binding site" evidence="10">
    <location>
        <position position="179"/>
    </location>
    <ligand>
        <name>Zn(2+)</name>
        <dbReference type="ChEBI" id="CHEBI:29105"/>
    </ligand>
</feature>
<dbReference type="HAMAP" id="MF_00067">
    <property type="entry name" value="GmhA"/>
    <property type="match status" value="1"/>
</dbReference>
<feature type="binding site" evidence="10">
    <location>
        <begin position="119"/>
        <end position="121"/>
    </location>
    <ligand>
        <name>substrate</name>
    </ligand>
</feature>
<feature type="binding site" evidence="10">
    <location>
        <position position="171"/>
    </location>
    <ligand>
        <name>Zn(2+)</name>
        <dbReference type="ChEBI" id="CHEBI:29105"/>
    </ligand>
</feature>
<dbReference type="PROSITE" id="PS51464">
    <property type="entry name" value="SIS"/>
    <property type="match status" value="1"/>
</dbReference>
<evidence type="ECO:0000256" key="7">
    <source>
        <dbReference type="ARBA" id="ARBA00022833"/>
    </source>
</evidence>
<gene>
    <name evidence="10 12" type="primary">gmhA</name>
    <name evidence="12" type="ORF">GCM10007924_01410</name>
</gene>
<keyword evidence="7 10" id="KW-0862">Zinc</keyword>
<evidence type="ECO:0000313" key="12">
    <source>
        <dbReference type="EMBL" id="GLQ04920.1"/>
    </source>
</evidence>
<feature type="binding site" evidence="10">
    <location>
        <position position="60"/>
    </location>
    <ligand>
        <name>Zn(2+)</name>
        <dbReference type="ChEBI" id="CHEBI:29105"/>
    </ligand>
</feature>
<dbReference type="SUPFAM" id="SSF53697">
    <property type="entry name" value="SIS domain"/>
    <property type="match status" value="1"/>
</dbReference>
<comment type="cofactor">
    <cofactor evidence="10">
        <name>Zn(2+)</name>
        <dbReference type="ChEBI" id="CHEBI:29105"/>
    </cofactor>
    <text evidence="10">Binds 1 zinc ion per subunit.</text>
</comment>
<keyword evidence="6 10" id="KW-0479">Metal-binding</keyword>
<evidence type="ECO:0000256" key="2">
    <source>
        <dbReference type="ARBA" id="ARBA00003172"/>
    </source>
</evidence>
<evidence type="ECO:0000256" key="9">
    <source>
        <dbReference type="ARBA" id="ARBA00023277"/>
    </source>
</evidence>
<dbReference type="PANTHER" id="PTHR30390:SF6">
    <property type="entry name" value="DNAA INITIATOR-ASSOCIATING PROTEIN DIAA"/>
    <property type="match status" value="1"/>
</dbReference>
<sequence>MEPLTYFQEELEDHARVLAATQAALAAPFEALLDAWVTSVRQGGKILFFGNGGSAADAQHLAAELVVRFIKDRAPIAALALNTDTSALTAGANDLGYDAVFARQIEALGRPGDVAVGISTSGTSPNVVAGLKMAREKGLVTAALTGRDGGIMPDLADHVLTIPSDSTRRIQEMHITLGHMLCGALEIKLKLV</sequence>
<name>A0ABQ5TYL1_9PROT</name>
<dbReference type="EMBL" id="BSNF01000001">
    <property type="protein sequence ID" value="GLQ04920.1"/>
    <property type="molecule type" value="Genomic_DNA"/>
</dbReference>
<reference evidence="12" key="2">
    <citation type="submission" date="2023-01" db="EMBL/GenBank/DDBJ databases">
        <title>Draft genome sequence of Sneathiella chinensis strain NBRC 103408.</title>
        <authorList>
            <person name="Sun Q."/>
            <person name="Mori K."/>
        </authorList>
    </citation>
    <scope>NUCLEOTIDE SEQUENCE</scope>
    <source>
        <strain evidence="12">NBRC 103408</strain>
    </source>
</reference>
<evidence type="ECO:0000256" key="10">
    <source>
        <dbReference type="HAMAP-Rule" id="MF_00067"/>
    </source>
</evidence>
<evidence type="ECO:0000259" key="11">
    <source>
        <dbReference type="PROSITE" id="PS51464"/>
    </source>
</evidence>
<comment type="caution">
    <text evidence="12">The sequence shown here is derived from an EMBL/GenBank/DDBJ whole genome shotgun (WGS) entry which is preliminary data.</text>
</comment>
<evidence type="ECO:0000256" key="1">
    <source>
        <dbReference type="ARBA" id="ARBA00000348"/>
    </source>
</evidence>
<feature type="binding site" evidence="10">
    <location>
        <position position="171"/>
    </location>
    <ligand>
        <name>substrate</name>
    </ligand>
</feature>
<dbReference type="InterPro" id="IPR001347">
    <property type="entry name" value="SIS_dom"/>
</dbReference>
<dbReference type="RefSeq" id="WP_169560016.1">
    <property type="nucleotide sequence ID" value="NZ_BSNF01000001.1"/>
</dbReference>
<comment type="pathway">
    <text evidence="10">Carbohydrate biosynthesis; D-glycero-D-manno-heptose 7-phosphate biosynthesis; D-glycero-alpha-D-manno-heptose 7-phosphate and D-glycero-beta-D-manno-heptose 7-phosphate from sedoheptulose 7-phosphate: step 1/1.</text>
</comment>